<dbReference type="Gene3D" id="1.10.30.50">
    <property type="match status" value="1"/>
</dbReference>
<dbReference type="InterPro" id="IPR002711">
    <property type="entry name" value="HNH"/>
</dbReference>
<organism evidence="2 3">
    <name type="scientific">Gryllotalpicola daejeonensis</name>
    <dbReference type="NCBI Taxonomy" id="993087"/>
    <lineage>
        <taxon>Bacteria</taxon>
        <taxon>Bacillati</taxon>
        <taxon>Actinomycetota</taxon>
        <taxon>Actinomycetes</taxon>
        <taxon>Micrococcales</taxon>
        <taxon>Microbacteriaceae</taxon>
        <taxon>Gryllotalpicola</taxon>
    </lineage>
</organism>
<protein>
    <recommendedName>
        <fullName evidence="1">HNH nuclease domain-containing protein</fullName>
    </recommendedName>
</protein>
<comment type="caution">
    <text evidence="2">The sequence shown here is derived from an EMBL/GenBank/DDBJ whole genome shotgun (WGS) entry which is preliminary data.</text>
</comment>
<evidence type="ECO:0000313" key="3">
    <source>
        <dbReference type="Proteomes" id="UP001415169"/>
    </source>
</evidence>
<proteinExistence type="predicted"/>
<reference evidence="2" key="1">
    <citation type="journal article" date="2014" name="Int. J. Syst. Evol. Microbiol.">
        <title>Complete genome of a new Firmicutes species belonging to the dominant human colonic microbiota ('Ruminococcus bicirculans') reveals two chromosomes and a selective capacity to utilize plant glucans.</title>
        <authorList>
            <consortium name="NISC Comparative Sequencing Program"/>
            <person name="Wegmann U."/>
            <person name="Louis P."/>
            <person name="Goesmann A."/>
            <person name="Henrissat B."/>
            <person name="Duncan S.H."/>
            <person name="Flint H.J."/>
        </authorList>
    </citation>
    <scope>NUCLEOTIDE SEQUENCE</scope>
    <source>
        <strain evidence="2">JCM 17590</strain>
    </source>
</reference>
<dbReference type="Proteomes" id="UP001415169">
    <property type="component" value="Unassembled WGS sequence"/>
</dbReference>
<dbReference type="CDD" id="cd00085">
    <property type="entry name" value="HNHc"/>
    <property type="match status" value="1"/>
</dbReference>
<accession>A0ABP7ZF96</accession>
<evidence type="ECO:0000313" key="2">
    <source>
        <dbReference type="EMBL" id="GAA4155955.1"/>
    </source>
</evidence>
<dbReference type="Pfam" id="PF01844">
    <property type="entry name" value="HNH"/>
    <property type="match status" value="1"/>
</dbReference>
<gene>
    <name evidence="2" type="ORF">GCM10022286_05640</name>
</gene>
<dbReference type="RefSeq" id="WP_425554984.1">
    <property type="nucleotide sequence ID" value="NZ_BAABBV010000001.1"/>
</dbReference>
<keyword evidence="3" id="KW-1185">Reference proteome</keyword>
<feature type="domain" description="HNH nuclease" evidence="1">
    <location>
        <begin position="13"/>
        <end position="72"/>
    </location>
</feature>
<evidence type="ECO:0000259" key="1">
    <source>
        <dbReference type="SMART" id="SM00507"/>
    </source>
</evidence>
<dbReference type="SMART" id="SM00507">
    <property type="entry name" value="HNHc"/>
    <property type="match status" value="1"/>
</dbReference>
<dbReference type="InterPro" id="IPR003615">
    <property type="entry name" value="HNH_nuc"/>
</dbReference>
<reference evidence="2" key="2">
    <citation type="submission" date="2023-12" db="EMBL/GenBank/DDBJ databases">
        <authorList>
            <person name="Sun Q."/>
            <person name="Inoue M."/>
        </authorList>
    </citation>
    <scope>NUCLEOTIDE SEQUENCE</scope>
    <source>
        <strain evidence="2">JCM 17590</strain>
    </source>
</reference>
<sequence length="93" mass="10544">MIGDTRHSYAWKQTRLRILERDGYVCQIGWCGGVDLLSLPERERQVDHIVPVAAGGTDDDWNLRVACAKCNTSRQDREFARVSGTNPRWINAA</sequence>
<name>A0ABP7ZF96_9MICO</name>
<dbReference type="EMBL" id="BAABBV010000001">
    <property type="protein sequence ID" value="GAA4155955.1"/>
    <property type="molecule type" value="Genomic_DNA"/>
</dbReference>